<proteinExistence type="predicted"/>
<gene>
    <name evidence="2" type="ORF">HER31_14025</name>
</gene>
<sequence>MYLSTGAGTQRQQGSALFIAVFVIVVMSSLALVLLNNLRQEDSNLGLDVNQTRALAVANTGVEWALARVLNRNASESPAAACSNVEAKALAAGNGLVGDGFVNCTATPISCNASDAAPGDAAATRFLISVEGNCGSGAATAKEVIEVLAYD</sequence>
<accession>A0A6H1UHX3</accession>
<evidence type="ECO:0000256" key="1">
    <source>
        <dbReference type="SAM" id="Phobius"/>
    </source>
</evidence>
<feature type="transmembrane region" description="Helical" evidence="1">
    <location>
        <begin position="15"/>
        <end position="35"/>
    </location>
</feature>
<keyword evidence="3" id="KW-1185">Reference proteome</keyword>
<reference evidence="2 3" key="1">
    <citation type="submission" date="2020-04" db="EMBL/GenBank/DDBJ databases">
        <title>Ferrimonas sp. S7 isolated from sea water.</title>
        <authorList>
            <person name="Bae S.S."/>
            <person name="Baek K."/>
        </authorList>
    </citation>
    <scope>NUCLEOTIDE SEQUENCE [LARGE SCALE GENOMIC DNA]</scope>
    <source>
        <strain evidence="2 3">S7</strain>
    </source>
</reference>
<evidence type="ECO:0000313" key="2">
    <source>
        <dbReference type="EMBL" id="QIZ77913.1"/>
    </source>
</evidence>
<keyword evidence="1" id="KW-1133">Transmembrane helix</keyword>
<name>A0A6H1UHX3_9GAMM</name>
<dbReference type="RefSeq" id="WP_168661362.1">
    <property type="nucleotide sequence ID" value="NZ_CP051180.1"/>
</dbReference>
<dbReference type="EMBL" id="CP051180">
    <property type="protein sequence ID" value="QIZ77913.1"/>
    <property type="molecule type" value="Genomic_DNA"/>
</dbReference>
<evidence type="ECO:0008006" key="4">
    <source>
        <dbReference type="Google" id="ProtNLM"/>
    </source>
</evidence>
<evidence type="ECO:0000313" key="3">
    <source>
        <dbReference type="Proteomes" id="UP000501602"/>
    </source>
</evidence>
<keyword evidence="1" id="KW-0472">Membrane</keyword>
<protein>
    <recommendedName>
        <fullName evidence="4">MSHA biogenesis protein MshP</fullName>
    </recommendedName>
</protein>
<organism evidence="2 3">
    <name type="scientific">Ferrimonas lipolytica</name>
    <dbReference type="NCBI Taxonomy" id="2724191"/>
    <lineage>
        <taxon>Bacteria</taxon>
        <taxon>Pseudomonadati</taxon>
        <taxon>Pseudomonadota</taxon>
        <taxon>Gammaproteobacteria</taxon>
        <taxon>Alteromonadales</taxon>
        <taxon>Ferrimonadaceae</taxon>
        <taxon>Ferrimonas</taxon>
    </lineage>
</organism>
<keyword evidence="1" id="KW-0812">Transmembrane</keyword>
<dbReference type="AlphaFoldDB" id="A0A6H1UHX3"/>
<dbReference type="KEGG" id="fes:HER31_14025"/>
<dbReference type="Proteomes" id="UP000501602">
    <property type="component" value="Chromosome"/>
</dbReference>